<dbReference type="EMBL" id="MTKT01003655">
    <property type="protein sequence ID" value="OWM74686.1"/>
    <property type="molecule type" value="Genomic_DNA"/>
</dbReference>
<reference evidence="3" key="1">
    <citation type="journal article" date="2017" name="Plant J.">
        <title>The pomegranate (Punica granatum L.) genome and the genomics of punicalagin biosynthesis.</title>
        <authorList>
            <person name="Qin G."/>
            <person name="Xu C."/>
            <person name="Ming R."/>
            <person name="Tang H."/>
            <person name="Guyot R."/>
            <person name="Kramer E.M."/>
            <person name="Hu Y."/>
            <person name="Yi X."/>
            <person name="Qi Y."/>
            <person name="Xu X."/>
            <person name="Gao Z."/>
            <person name="Pan H."/>
            <person name="Jian J."/>
            <person name="Tian Y."/>
            <person name="Yue Z."/>
            <person name="Xu Y."/>
        </authorList>
    </citation>
    <scope>NUCLEOTIDE SEQUENCE [LARGE SCALE GENOMIC DNA]</scope>
    <source>
        <strain evidence="3">cv. Dabenzi</strain>
    </source>
</reference>
<gene>
    <name evidence="2" type="ORF">CDL15_Pgr004649</name>
</gene>
<organism evidence="2 3">
    <name type="scientific">Punica granatum</name>
    <name type="common">Pomegranate</name>
    <dbReference type="NCBI Taxonomy" id="22663"/>
    <lineage>
        <taxon>Eukaryota</taxon>
        <taxon>Viridiplantae</taxon>
        <taxon>Streptophyta</taxon>
        <taxon>Embryophyta</taxon>
        <taxon>Tracheophyta</taxon>
        <taxon>Spermatophyta</taxon>
        <taxon>Magnoliopsida</taxon>
        <taxon>eudicotyledons</taxon>
        <taxon>Gunneridae</taxon>
        <taxon>Pentapetalae</taxon>
        <taxon>rosids</taxon>
        <taxon>malvids</taxon>
        <taxon>Myrtales</taxon>
        <taxon>Lythraceae</taxon>
        <taxon>Punica</taxon>
    </lineage>
</organism>
<evidence type="ECO:0000256" key="1">
    <source>
        <dbReference type="SAM" id="MobiDB-lite"/>
    </source>
</evidence>
<sequence length="69" mass="7585">MLHPPQADPTPTVDPVEEIDLNWAYLVSLPKEVRNMVFGIIAKEADRIAGSTVVTENQPPQGDPRPPQP</sequence>
<comment type="caution">
    <text evidence="2">The sequence shown here is derived from an EMBL/GenBank/DDBJ whole genome shotgun (WGS) entry which is preliminary data.</text>
</comment>
<name>A0A218WPX4_PUNGR</name>
<dbReference type="Proteomes" id="UP000197138">
    <property type="component" value="Unassembled WGS sequence"/>
</dbReference>
<dbReference type="AlphaFoldDB" id="A0A218WPX4"/>
<protein>
    <submittedName>
        <fullName evidence="2">Uncharacterized protein</fullName>
    </submittedName>
</protein>
<proteinExistence type="predicted"/>
<evidence type="ECO:0000313" key="2">
    <source>
        <dbReference type="EMBL" id="OWM74686.1"/>
    </source>
</evidence>
<feature type="region of interest" description="Disordered" evidence="1">
    <location>
        <begin position="48"/>
        <end position="69"/>
    </location>
</feature>
<accession>A0A218WPX4</accession>
<evidence type="ECO:0000313" key="3">
    <source>
        <dbReference type="Proteomes" id="UP000197138"/>
    </source>
</evidence>